<comment type="caution">
    <text evidence="2">The sequence shown here is derived from an EMBL/GenBank/DDBJ whole genome shotgun (WGS) entry which is preliminary data.</text>
</comment>
<evidence type="ECO:0000313" key="3">
    <source>
        <dbReference type="Proteomes" id="UP001244640"/>
    </source>
</evidence>
<gene>
    <name evidence="2" type="ORF">QE382_002134</name>
</gene>
<evidence type="ECO:0000256" key="1">
    <source>
        <dbReference type="SAM" id="Phobius"/>
    </source>
</evidence>
<name>A0ABU0U5B0_9SPHI</name>
<feature type="transmembrane region" description="Helical" evidence="1">
    <location>
        <begin position="6"/>
        <end position="28"/>
    </location>
</feature>
<dbReference type="Proteomes" id="UP001244640">
    <property type="component" value="Unassembled WGS sequence"/>
</dbReference>
<accession>A0ABU0U5B0</accession>
<dbReference type="RefSeq" id="WP_307185845.1">
    <property type="nucleotide sequence ID" value="NZ_JAUTBA010000001.1"/>
</dbReference>
<proteinExistence type="predicted"/>
<keyword evidence="3" id="KW-1185">Reference proteome</keyword>
<keyword evidence="1" id="KW-0472">Membrane</keyword>
<keyword evidence="1" id="KW-1133">Transmembrane helix</keyword>
<organism evidence="2 3">
    <name type="scientific">Sphingobacterium zeae</name>
    <dbReference type="NCBI Taxonomy" id="1776859"/>
    <lineage>
        <taxon>Bacteria</taxon>
        <taxon>Pseudomonadati</taxon>
        <taxon>Bacteroidota</taxon>
        <taxon>Sphingobacteriia</taxon>
        <taxon>Sphingobacteriales</taxon>
        <taxon>Sphingobacteriaceae</taxon>
        <taxon>Sphingobacterium</taxon>
    </lineage>
</organism>
<evidence type="ECO:0000313" key="2">
    <source>
        <dbReference type="EMBL" id="MDQ1150150.1"/>
    </source>
</evidence>
<dbReference type="EMBL" id="JAUTBA010000001">
    <property type="protein sequence ID" value="MDQ1150150.1"/>
    <property type="molecule type" value="Genomic_DNA"/>
</dbReference>
<protein>
    <submittedName>
        <fullName evidence="2">Uncharacterized protein</fullName>
    </submittedName>
</protein>
<reference evidence="2 3" key="1">
    <citation type="submission" date="2023-07" db="EMBL/GenBank/DDBJ databases">
        <title>Functional and genomic diversity of the sorghum phyllosphere microbiome.</title>
        <authorList>
            <person name="Shade A."/>
        </authorList>
    </citation>
    <scope>NUCLEOTIDE SEQUENCE [LARGE SCALE GENOMIC DNA]</scope>
    <source>
        <strain evidence="2 3">SORGH_AS_0892</strain>
    </source>
</reference>
<sequence>MKKTTSIILIAAFIISLVAIVILSRNWIKSEKEYSTLKNSYEQALLSGKGAPLHIRDTIYDTVAGTVTYMYNPIQTEKPVTNYVSKGLADTLARALGVATEKIDRLQSELVSIKGKGKGERYIDTITKTKWLAMKDPVFDVKINLENDSIYTGATIALDRAYAPYKKNIFSRYEYRSVIRARDPRVTISNLYDVNKVPKSPRWGISFIGGPVVTPKGLSYGVGLGLTYDIISF</sequence>
<keyword evidence="1" id="KW-0812">Transmembrane</keyword>